<evidence type="ECO:0000313" key="1">
    <source>
        <dbReference type="EMBL" id="DAZ85317.1"/>
    </source>
</evidence>
<sequence length="140" mass="16066">MPKHEYVELKDKVIIPGWKTLMLEIDFVGGSHNQYIHIPLISVKEEFTLQRQKRLSDYLTIDVEPSGHSTVRVYMLFDDFLITSLNNIAVYKNPVQKYLFIELSDIQSEHAINAFFNVFAYRLRNVGVGPLGPDIRAAGP</sequence>
<organism evidence="1 2">
    <name type="scientific">Mexican black-tailed rattlesnake bornavirus</name>
    <dbReference type="NCBI Taxonomy" id="2817571"/>
    <lineage>
        <taxon>Viruses</taxon>
        <taxon>Riboviria</taxon>
        <taxon>Orthornavirae</taxon>
        <taxon>Negarnaviricota</taxon>
        <taxon>Haploviricotina</taxon>
        <taxon>Monjiviricetes</taxon>
        <taxon>Mononegavirales</taxon>
        <taxon>Bornaviridae</taxon>
        <taxon>Orthobornavirus</taxon>
        <taxon>Orthobornavirus caenophidiae</taxon>
    </lineage>
</organism>
<reference evidence="1 2" key="1">
    <citation type="journal article" date="2021" name="Arch. Virol.">
        <title>Two novel bornaviruses identified in colubrid and viperid snakes.</title>
        <authorList>
            <person name="Pfaff F."/>
            <person name="Rubbenstroth D."/>
        </authorList>
    </citation>
    <scope>NUCLEOTIDE SEQUENCE [LARGE SCALE GENOMIC DNA]</scope>
    <source>
        <strain evidence="1 2">ADTM-12</strain>
    </source>
</reference>
<evidence type="ECO:0000313" key="2">
    <source>
        <dbReference type="Proteomes" id="UP000831584"/>
    </source>
</evidence>
<dbReference type="KEGG" id="vg:80537172"/>
<gene>
    <name evidence="1" type="primary">M</name>
</gene>
<dbReference type="Proteomes" id="UP000831584">
    <property type="component" value="Segment"/>
</dbReference>
<dbReference type="InterPro" id="IPR032414">
    <property type="entry name" value="BDV_M"/>
</dbReference>
<dbReference type="Gene3D" id="2.70.20.40">
    <property type="entry name" value="Borna disease virus, matrix protein"/>
    <property type="match status" value="1"/>
</dbReference>
<proteinExistence type="predicted"/>
<dbReference type="GeneID" id="80537172"/>
<keyword evidence="2" id="KW-1185">Reference proteome</keyword>
<name>A0AAD2QFR4_9MONO</name>
<dbReference type="RefSeq" id="YP_010798898.1">
    <property type="nucleotide sequence ID" value="NC_076533.1"/>
</dbReference>
<dbReference type="Pfam" id="PF16520">
    <property type="entry name" value="Matrix_Borna"/>
    <property type="match status" value="1"/>
</dbReference>
<protein>
    <submittedName>
        <fullName evidence="1">Matrix protein</fullName>
    </submittedName>
</protein>
<accession>A0AAD2QFR4</accession>
<dbReference type="InterPro" id="IPR038520">
    <property type="entry name" value="BDV_M_sf"/>
</dbReference>
<dbReference type="EMBL" id="BK014572">
    <property type="protein sequence ID" value="DAZ85317.1"/>
    <property type="molecule type" value="Viral_cRNA"/>
</dbReference>